<feature type="region of interest" description="Disordered" evidence="1">
    <location>
        <begin position="480"/>
        <end position="513"/>
    </location>
</feature>
<dbReference type="EMBL" id="JARWAF010000023">
    <property type="protein sequence ID" value="MDJ1645371.1"/>
    <property type="molecule type" value="Genomic_DNA"/>
</dbReference>
<keyword evidence="3" id="KW-1185">Reference proteome</keyword>
<proteinExistence type="predicted"/>
<evidence type="ECO:0000313" key="3">
    <source>
        <dbReference type="Proteomes" id="UP001237194"/>
    </source>
</evidence>
<evidence type="ECO:0000256" key="1">
    <source>
        <dbReference type="SAM" id="MobiDB-lite"/>
    </source>
</evidence>
<name>A0ABT7DHS1_9ACTN</name>
<accession>A0ABT7DHS1</accession>
<dbReference type="SUPFAM" id="SSF56349">
    <property type="entry name" value="DNA breaking-rejoining enzymes"/>
    <property type="match status" value="1"/>
</dbReference>
<protein>
    <recommendedName>
        <fullName evidence="4">Site-specific recombinase XerD</fullName>
    </recommendedName>
</protein>
<dbReference type="Proteomes" id="UP001237194">
    <property type="component" value="Unassembled WGS sequence"/>
</dbReference>
<organism evidence="2 3">
    <name type="scientific">Streptomyces pakalii</name>
    <dbReference type="NCBI Taxonomy" id="3036494"/>
    <lineage>
        <taxon>Bacteria</taxon>
        <taxon>Bacillati</taxon>
        <taxon>Actinomycetota</taxon>
        <taxon>Actinomycetes</taxon>
        <taxon>Kitasatosporales</taxon>
        <taxon>Streptomycetaceae</taxon>
        <taxon>Streptomyces</taxon>
    </lineage>
</organism>
<sequence length="513" mass="56405">MTRPYATDEQYERWFMAECCRCGRRRHKAGTWPDGYVCRTCSDRAVRKRGTCPGCGQDRALPGLRPGDGAAICTTCAGFSQTFDCSRCGFEGKLLGGRLCERCTFADRLTALLDDGSGRLRPALVPLFDLLLTMDKPGSGLAWLDMRRGQLGSASQLLRRLGLGKIPLTHDAFHELQPWRAASHLEELLMACGALPAADKHLCSFQRWLPAHLADIPDPEHAKTIRLFATWHVLPGLRARAERSHITPSIRRFASEQIKYATAFLHWLGERNSTLASCGQVDIDAWFAENPEHARTRLRGFLNWAMQGRHCPHSLAVPAMKISRRPTLSENERLAALGRLLTDAETPMRLRVAGVIVLLYAQPLSRVVRLTVDDVVHDGDAVLLRLGEPPSPVPAPVAALLLEHIATRANMNTATNPASRWLFPGRRTGQPLGSNHLSALLNKAGIPIAAARGAAIRQQLLELPAPVVADALGYHDKTTSRLRNETGGTWSRYAPGNHTRSPAGWVPRGTSDS</sequence>
<dbReference type="RefSeq" id="WP_283901340.1">
    <property type="nucleotide sequence ID" value="NZ_JARWAF010000023.1"/>
</dbReference>
<evidence type="ECO:0000313" key="2">
    <source>
        <dbReference type="EMBL" id="MDJ1645371.1"/>
    </source>
</evidence>
<evidence type="ECO:0008006" key="4">
    <source>
        <dbReference type="Google" id="ProtNLM"/>
    </source>
</evidence>
<dbReference type="InterPro" id="IPR011010">
    <property type="entry name" value="DNA_brk_join_enz"/>
</dbReference>
<reference evidence="2 3" key="1">
    <citation type="submission" date="2023-04" db="EMBL/GenBank/DDBJ databases">
        <title>A novel species of the genus Streptomyces: Streptomyces pakalii sp. nov. isolated from a Mexican soil jungle.</title>
        <authorList>
            <person name="Chavez-Hernandez M.A."/>
            <person name="Ortiz-Alvarez J."/>
            <person name="Villa-Tanaca L."/>
            <person name="Hernandez-Rodriguez C."/>
        </authorList>
    </citation>
    <scope>NUCLEOTIDE SEQUENCE [LARGE SCALE GENOMIC DNA]</scope>
    <source>
        <strain evidence="2 3">ENCB-J15</strain>
    </source>
</reference>
<gene>
    <name evidence="2" type="ORF">P5W92_33925</name>
</gene>
<comment type="caution">
    <text evidence="2">The sequence shown here is derived from an EMBL/GenBank/DDBJ whole genome shotgun (WGS) entry which is preliminary data.</text>
</comment>